<proteinExistence type="predicted"/>
<dbReference type="OrthoDB" id="5525203at2"/>
<gene>
    <name evidence="3" type="ORF">FRUB_10401</name>
</gene>
<feature type="compositionally biased region" description="Basic residues" evidence="1">
    <location>
        <begin position="321"/>
        <end position="330"/>
    </location>
</feature>
<dbReference type="Proteomes" id="UP000214646">
    <property type="component" value="Unassembled WGS sequence"/>
</dbReference>
<feature type="region of interest" description="Disordered" evidence="1">
    <location>
        <begin position="274"/>
        <end position="353"/>
    </location>
</feature>
<dbReference type="Pfam" id="PF02281">
    <property type="entry name" value="Dimer_Tnp_Tn5"/>
    <property type="match status" value="1"/>
</dbReference>
<feature type="region of interest" description="Disordered" evidence="1">
    <location>
        <begin position="199"/>
        <end position="230"/>
    </location>
</feature>
<dbReference type="SUPFAM" id="SSF53098">
    <property type="entry name" value="Ribonuclease H-like"/>
    <property type="match status" value="1"/>
</dbReference>
<name>A0A225CYH5_9BACT</name>
<dbReference type="EMBL" id="NIDE01000020">
    <property type="protein sequence ID" value="OWK34430.1"/>
    <property type="molecule type" value="Genomic_DNA"/>
</dbReference>
<dbReference type="InterPro" id="IPR003201">
    <property type="entry name" value="Transposase_Tn5"/>
</dbReference>
<feature type="domain" description="Transposase Tn5 dimerisation" evidence="2">
    <location>
        <begin position="133"/>
        <end position="196"/>
    </location>
</feature>
<dbReference type="InterPro" id="IPR014737">
    <property type="entry name" value="Transposase_Tn5-like_C"/>
</dbReference>
<evidence type="ECO:0000313" key="3">
    <source>
        <dbReference type="EMBL" id="OWK34430.1"/>
    </source>
</evidence>
<accession>A0A225CYH5</accession>
<dbReference type="InterPro" id="IPR012337">
    <property type="entry name" value="RNaseH-like_sf"/>
</dbReference>
<dbReference type="Gene3D" id="3.90.350.10">
    <property type="entry name" value="Transposase Inhibitor Protein From Tn5, Chain A, domain 1"/>
    <property type="match status" value="1"/>
</dbReference>
<dbReference type="Gene3D" id="1.10.740.10">
    <property type="entry name" value="Transferase Inhibitor Protein From Tn5, Chain"/>
    <property type="match status" value="1"/>
</dbReference>
<protein>
    <recommendedName>
        <fullName evidence="2">Transposase Tn5 dimerisation domain-containing protein</fullName>
    </recommendedName>
</protein>
<evidence type="ECO:0000256" key="1">
    <source>
        <dbReference type="SAM" id="MobiDB-lite"/>
    </source>
</evidence>
<evidence type="ECO:0000313" key="4">
    <source>
        <dbReference type="Proteomes" id="UP000214646"/>
    </source>
</evidence>
<keyword evidence="4" id="KW-1185">Reference proteome</keyword>
<comment type="caution">
    <text evidence="3">The sequence shown here is derived from an EMBL/GenBank/DDBJ whole genome shotgun (WGS) entry which is preliminary data.</text>
</comment>
<organism evidence="3 4">
    <name type="scientific">Fimbriiglobus ruber</name>
    <dbReference type="NCBI Taxonomy" id="1908690"/>
    <lineage>
        <taxon>Bacteria</taxon>
        <taxon>Pseudomonadati</taxon>
        <taxon>Planctomycetota</taxon>
        <taxon>Planctomycetia</taxon>
        <taxon>Gemmatales</taxon>
        <taxon>Gemmataceae</taxon>
        <taxon>Fimbriiglobus</taxon>
    </lineage>
</organism>
<feature type="compositionally biased region" description="Low complexity" evidence="1">
    <location>
        <begin position="331"/>
        <end position="341"/>
    </location>
</feature>
<dbReference type="AlphaFoldDB" id="A0A225CYH5"/>
<feature type="compositionally biased region" description="Polar residues" evidence="1">
    <location>
        <begin position="287"/>
        <end position="302"/>
    </location>
</feature>
<sequence length="362" mass="40167">MGEIPAHFAVRDAAGGPSRRADERLTGGHAERGRVYRLTRQMTPPSVWRVATAVVWPADRKHTLVVARNDATGEITYFLTNAAAEPVARILAVAFRRWTVEIFFRTLKSGCRIERRRFEHVDRVLPCVALYLIVAWRTLFACRMGREHPDQDCEAVFEPSEWKAVWVAVHREAPPDTPPRLGVMVELIATRGGYIPARRPNRVRKPCGSGSSGCMTWRGRGTPSVPGPPSTIPCPARNNELMGYNEAVISGPPLADLHLHTESVNRVQTATRDHYPDLFGSHDSPETDGSNPSPRSNRSTWGHATVPRTAAACSPNTSAAKRARASRSRRSPSVSSGSNRSPTKRWAASRVRDTRYTLRVQE</sequence>
<evidence type="ECO:0000259" key="2">
    <source>
        <dbReference type="Pfam" id="PF02281"/>
    </source>
</evidence>
<reference evidence="4" key="1">
    <citation type="submission" date="2017-06" db="EMBL/GenBank/DDBJ databases">
        <title>Genome analysis of Fimbriiglobus ruber SP5, the first member of the order Planctomycetales with confirmed chitinolytic capability.</title>
        <authorList>
            <person name="Ravin N.V."/>
            <person name="Rakitin A.L."/>
            <person name="Ivanova A.A."/>
            <person name="Beletsky A.V."/>
            <person name="Kulichevskaya I.S."/>
            <person name="Mardanov A.V."/>
            <person name="Dedysh S.N."/>
        </authorList>
    </citation>
    <scope>NUCLEOTIDE SEQUENCE [LARGE SCALE GENOMIC DNA]</scope>
    <source>
        <strain evidence="4">SP5</strain>
    </source>
</reference>